<reference evidence="2 3" key="1">
    <citation type="submission" date="2016-11" db="EMBL/GenBank/DDBJ databases">
        <authorList>
            <person name="Jaros S."/>
            <person name="Januszkiewicz K."/>
            <person name="Wedrychowicz H."/>
        </authorList>
    </citation>
    <scope>NUCLEOTIDE SEQUENCE [LARGE SCALE GENOMIC DNA]</scope>
    <source>
        <strain evidence="2 3">DSM 44523</strain>
    </source>
</reference>
<evidence type="ECO:0000313" key="3">
    <source>
        <dbReference type="Proteomes" id="UP000184501"/>
    </source>
</evidence>
<dbReference type="EMBL" id="FQVN01000001">
    <property type="protein sequence ID" value="SHE65036.1"/>
    <property type="molecule type" value="Genomic_DNA"/>
</dbReference>
<dbReference type="STRING" id="2017.SAMN05444320_101673"/>
<dbReference type="RefSeq" id="WP_073479792.1">
    <property type="nucleotide sequence ID" value="NZ_FQVN01000001.1"/>
</dbReference>
<accession>A0A1M4V7S3</accession>
<evidence type="ECO:0000256" key="1">
    <source>
        <dbReference type="SAM" id="MobiDB-lite"/>
    </source>
</evidence>
<feature type="region of interest" description="Disordered" evidence="1">
    <location>
        <begin position="1"/>
        <end position="47"/>
    </location>
</feature>
<keyword evidence="3" id="KW-1185">Reference proteome</keyword>
<dbReference type="Proteomes" id="UP000184501">
    <property type="component" value="Unassembled WGS sequence"/>
</dbReference>
<protein>
    <submittedName>
        <fullName evidence="2">Uncharacterized protein</fullName>
    </submittedName>
</protein>
<gene>
    <name evidence="2" type="ORF">SAMN05444320_101673</name>
</gene>
<organism evidence="2 3">
    <name type="scientific">Streptoalloteichus hindustanus</name>
    <dbReference type="NCBI Taxonomy" id="2017"/>
    <lineage>
        <taxon>Bacteria</taxon>
        <taxon>Bacillati</taxon>
        <taxon>Actinomycetota</taxon>
        <taxon>Actinomycetes</taxon>
        <taxon>Pseudonocardiales</taxon>
        <taxon>Pseudonocardiaceae</taxon>
        <taxon>Streptoalloteichus</taxon>
    </lineage>
</organism>
<proteinExistence type="predicted"/>
<feature type="compositionally biased region" description="Basic and acidic residues" evidence="1">
    <location>
        <begin position="24"/>
        <end position="40"/>
    </location>
</feature>
<evidence type="ECO:0000313" key="2">
    <source>
        <dbReference type="EMBL" id="SHE65036.1"/>
    </source>
</evidence>
<dbReference type="AlphaFoldDB" id="A0A1M4V7S3"/>
<name>A0A1M4V7S3_STRHI</name>
<sequence>MELASPTPAASGGDSGDGSSTRWRRPERNPRQRCSGETRGQRRPYRRHRWRIGCRDAANRQCHLTVLVDRDRVVLVGPPGETAVLSASQLRRLRDALREAAEQAGR</sequence>
<dbReference type="OrthoDB" id="3700491at2"/>